<reference evidence="4 5" key="1">
    <citation type="submission" date="2024-11" db="EMBL/GenBank/DDBJ databases">
        <authorList>
            <person name="Heng Y.C."/>
            <person name="Lim A.C.H."/>
            <person name="Lee J.K.Y."/>
            <person name="Kittelmann S."/>
        </authorList>
    </citation>
    <scope>NUCLEOTIDE SEQUENCE [LARGE SCALE GENOMIC DNA]</scope>
    <source>
        <strain evidence="4 5">WILCCON 0112</strain>
    </source>
</reference>
<dbReference type="CDD" id="cd00640">
    <property type="entry name" value="Trp-synth-beta_II"/>
    <property type="match status" value="1"/>
</dbReference>
<evidence type="ECO:0000259" key="3">
    <source>
        <dbReference type="Pfam" id="PF00291"/>
    </source>
</evidence>
<dbReference type="Pfam" id="PF00291">
    <property type="entry name" value="PALP"/>
    <property type="match status" value="1"/>
</dbReference>
<dbReference type="InterPro" id="IPR001926">
    <property type="entry name" value="TrpB-like_PALP"/>
</dbReference>
<keyword evidence="4" id="KW-0456">Lyase</keyword>
<evidence type="ECO:0000256" key="1">
    <source>
        <dbReference type="ARBA" id="ARBA00001933"/>
    </source>
</evidence>
<dbReference type="EMBL" id="JBJIAB010000007">
    <property type="protein sequence ID" value="MFL0165008.1"/>
    <property type="molecule type" value="Genomic_DNA"/>
</dbReference>
<dbReference type="Proteomes" id="UP001623600">
    <property type="component" value="Unassembled WGS sequence"/>
</dbReference>
<gene>
    <name evidence="4" type="primary">dpaL</name>
    <name evidence="4" type="ORF">ACJDTP_08000</name>
</gene>
<protein>
    <submittedName>
        <fullName evidence="4">Diaminopropionate ammonia-lyase</fullName>
        <ecNumber evidence="4">4.3.1.15</ecNumber>
    </submittedName>
</protein>
<dbReference type="SUPFAM" id="SSF53686">
    <property type="entry name" value="Tryptophan synthase beta subunit-like PLP-dependent enzymes"/>
    <property type="match status" value="1"/>
</dbReference>
<dbReference type="InterPro" id="IPR036052">
    <property type="entry name" value="TrpB-like_PALP_sf"/>
</dbReference>
<dbReference type="PANTHER" id="PTHR42937">
    <property type="match status" value="1"/>
</dbReference>
<comment type="cofactor">
    <cofactor evidence="1">
        <name>pyridoxal 5'-phosphate</name>
        <dbReference type="ChEBI" id="CHEBI:597326"/>
    </cofactor>
</comment>
<dbReference type="InterPro" id="IPR019871">
    <property type="entry name" value="DiNH2propionate_NH3-lyase_sub"/>
</dbReference>
<dbReference type="NCBIfam" id="TIGR03528">
    <property type="entry name" value="2_3_DAP_am_ly"/>
    <property type="match status" value="1"/>
</dbReference>
<dbReference type="EC" id="4.3.1.15" evidence="4"/>
<proteinExistence type="predicted"/>
<dbReference type="PANTHER" id="PTHR42937:SF1">
    <property type="entry name" value="DIAMINOPROPIONATE AMMONIA-LYASE"/>
    <property type="match status" value="1"/>
</dbReference>
<sequence>MTENFKNVNFKRKNEKKTSLDFLNIDVARKAQKFHSNFHNYSMTPLTELKNLASTLGVSNIYVKDESYRFGLNAFKVLGGSYAIGNYIAEKLGQDIDNLPYDKITSDEVKKELGDITFITATDGNHGRGVAWTANRLRQKSVVYMPKGSSLERLNNIKAEGADASITDMNYDEAVRFSNDLAEKNGWVMVQDTAWEGYEKIPTWIMQGYTTMAYEVYMQLQEMKEDMPTHIFLQAGVGAFAGAVQGFFASVYGEKRPITTIVEPNKADCIYRTSEKNDGKLHFVTGDMDTIMAGLACGEPCRIGYEVLRDYSDNFVSCPDYVTAKGMRVMGNPVESDKKVISGESGAVTIGLIAEIFENKDLQWLKEELKLDENSRILCFSTEGNTDKESYRDIVWNGKYPSHR</sequence>
<keyword evidence="2" id="KW-0663">Pyridoxal phosphate</keyword>
<keyword evidence="5" id="KW-1185">Reference proteome</keyword>
<dbReference type="NCBIfam" id="NF006058">
    <property type="entry name" value="PRK08206.1"/>
    <property type="match status" value="1"/>
</dbReference>
<evidence type="ECO:0000256" key="2">
    <source>
        <dbReference type="ARBA" id="ARBA00022898"/>
    </source>
</evidence>
<accession>A0ABW8S2F0</accession>
<dbReference type="RefSeq" id="WP_406760884.1">
    <property type="nucleotide sequence ID" value="NZ_JBJIAB010000007.1"/>
</dbReference>
<name>A0ABW8S2F0_9CLOT</name>
<dbReference type="InterPro" id="IPR010081">
    <property type="entry name" value="DiNH2opropionate_NH3_lyase"/>
</dbReference>
<organism evidence="4 5">
    <name type="scientific">Candidatus Clostridium helianthi</name>
    <dbReference type="NCBI Taxonomy" id="3381660"/>
    <lineage>
        <taxon>Bacteria</taxon>
        <taxon>Bacillati</taxon>
        <taxon>Bacillota</taxon>
        <taxon>Clostridia</taxon>
        <taxon>Eubacteriales</taxon>
        <taxon>Clostridiaceae</taxon>
        <taxon>Clostridium</taxon>
    </lineage>
</organism>
<dbReference type="GO" id="GO:0008838">
    <property type="term" value="F:diaminopropionate ammonia-lyase activity"/>
    <property type="evidence" value="ECO:0007669"/>
    <property type="project" value="UniProtKB-EC"/>
</dbReference>
<dbReference type="NCBIfam" id="TIGR01747">
    <property type="entry name" value="diampropi_NH3ly"/>
    <property type="match status" value="1"/>
</dbReference>
<evidence type="ECO:0000313" key="4">
    <source>
        <dbReference type="EMBL" id="MFL0165008.1"/>
    </source>
</evidence>
<feature type="domain" description="Tryptophan synthase beta chain-like PALP" evidence="3">
    <location>
        <begin position="41"/>
        <end position="352"/>
    </location>
</feature>
<dbReference type="Gene3D" id="3.40.50.1100">
    <property type="match status" value="3"/>
</dbReference>
<evidence type="ECO:0000313" key="5">
    <source>
        <dbReference type="Proteomes" id="UP001623600"/>
    </source>
</evidence>
<comment type="caution">
    <text evidence="4">The sequence shown here is derived from an EMBL/GenBank/DDBJ whole genome shotgun (WGS) entry which is preliminary data.</text>
</comment>